<dbReference type="InterPro" id="IPR041627">
    <property type="entry name" value="AAA_lid_6"/>
</dbReference>
<dbReference type="SMART" id="SM00382">
    <property type="entry name" value="AAA"/>
    <property type="match status" value="2"/>
</dbReference>
<dbReference type="InterPro" id="IPR003959">
    <property type="entry name" value="ATPase_AAA_core"/>
</dbReference>
<evidence type="ECO:0000256" key="3">
    <source>
        <dbReference type="ARBA" id="ARBA00022840"/>
    </source>
</evidence>
<dbReference type="InterPro" id="IPR012334">
    <property type="entry name" value="Pectin_lyas_fold"/>
</dbReference>
<dbReference type="InterPro" id="IPR050773">
    <property type="entry name" value="CbxX/CfxQ_RuBisCO_ESX"/>
</dbReference>
<dbReference type="InterPro" id="IPR000641">
    <property type="entry name" value="CbxX/CfxQ"/>
</dbReference>
<comment type="similarity">
    <text evidence="1">Belongs to the CbxX/CfxQ family.</text>
</comment>
<dbReference type="PANTHER" id="PTHR43392">
    <property type="entry name" value="AAA-TYPE ATPASE FAMILY PROTEIN / ANKYRIN REPEAT FAMILY PROTEIN"/>
    <property type="match status" value="1"/>
</dbReference>
<reference evidence="5 6" key="1">
    <citation type="submission" date="2018-02" db="EMBL/GenBank/DDBJ databases">
        <title>Genomic Encyclopedia of Archaeal and Bacterial Type Strains, Phase II (KMG-II): from individual species to whole genera.</title>
        <authorList>
            <person name="Goeker M."/>
        </authorList>
    </citation>
    <scope>NUCLEOTIDE SEQUENCE [LARGE SCALE GENOMIC DNA]</scope>
    <source>
        <strain evidence="5 6">YU 961-1</strain>
    </source>
</reference>
<dbReference type="Pfam" id="PF13229">
    <property type="entry name" value="Beta_helix"/>
    <property type="match status" value="1"/>
</dbReference>
<dbReference type="CDD" id="cd00009">
    <property type="entry name" value="AAA"/>
    <property type="match status" value="2"/>
</dbReference>
<dbReference type="Gene3D" id="1.10.8.60">
    <property type="match status" value="2"/>
</dbReference>
<dbReference type="OrthoDB" id="9806903at2"/>
<accession>A0A2S6H095</accession>
<dbReference type="Pfam" id="PF17866">
    <property type="entry name" value="AAA_lid_6"/>
    <property type="match status" value="2"/>
</dbReference>
<feature type="domain" description="AAA+ ATPase" evidence="4">
    <location>
        <begin position="490"/>
        <end position="631"/>
    </location>
</feature>
<dbReference type="Gene3D" id="2.160.20.10">
    <property type="entry name" value="Single-stranded right-handed beta-helix, Pectin lyase-like"/>
    <property type="match status" value="2"/>
</dbReference>
<dbReference type="InterPro" id="IPR039448">
    <property type="entry name" value="Beta_helix"/>
</dbReference>
<dbReference type="PANTHER" id="PTHR43392:SF2">
    <property type="entry name" value="AAA-TYPE ATPASE FAMILY PROTEIN _ ANKYRIN REPEAT FAMILY PROTEIN"/>
    <property type="match status" value="1"/>
</dbReference>
<keyword evidence="2" id="KW-0547">Nucleotide-binding</keyword>
<dbReference type="InterPro" id="IPR011050">
    <property type="entry name" value="Pectin_lyase_fold/virulence"/>
</dbReference>
<evidence type="ECO:0000256" key="1">
    <source>
        <dbReference type="ARBA" id="ARBA00010378"/>
    </source>
</evidence>
<feature type="domain" description="AAA+ ATPase" evidence="4">
    <location>
        <begin position="774"/>
        <end position="914"/>
    </location>
</feature>
<dbReference type="InterPro" id="IPR003593">
    <property type="entry name" value="AAA+_ATPase"/>
</dbReference>
<dbReference type="FunFam" id="3.40.50.300:FF:000216">
    <property type="entry name" value="Type VII secretion ATPase EccA"/>
    <property type="match status" value="2"/>
</dbReference>
<comment type="caution">
    <text evidence="5">The sequence shown here is derived from an EMBL/GenBank/DDBJ whole genome shotgun (WGS) entry which is preliminary data.</text>
</comment>
<dbReference type="Proteomes" id="UP000239203">
    <property type="component" value="Unassembled WGS sequence"/>
</dbReference>
<dbReference type="SUPFAM" id="SSF52540">
    <property type="entry name" value="P-loop containing nucleoside triphosphate hydrolases"/>
    <property type="match status" value="2"/>
</dbReference>
<dbReference type="EMBL" id="PTIX01000001">
    <property type="protein sequence ID" value="PPK70922.1"/>
    <property type="molecule type" value="Genomic_DNA"/>
</dbReference>
<sequence length="1007" mass="104851">MAGRVSGTRSVLGVSATDADCFRTINDAIAAAVDGDVISVRPGVYRESVVIEREITLSGAGAAGEVRIESTGEPALNLAAEHASVSGVVIAHRDGEVAVDLRAGALRMEECTVAAESGVAVAVRGGAELFGRDCVVTNPGGAGVLVFDGGGAELRGSELRGIATTAVVARSGGAPRLIDCVVTESAGAFLAADGGGGTLRDCRISRISGPAIVVEENSTLSVGSTTLSEVDAVGVLVGAGSTPSLHDCVIDRPGAQGIVLVQGATATIERTQVRGARGHGLHILDGSRAELTDCAFTDCGLDAVLVGGGGSARLTRFAATGGAGTAVTVEEAGEVALVEPRVERAKSAGLRARGNARLLVEGGSVRECATGVVWEGAASGGMTGCVVEGNFGDGVVLRSQEQVDVRGCRVERNRGKDIRDESEKSTVDSVAPAAGIPAPRHAESGAIADLLEELNGLVGLDGVKREVETLVRLHQMAERRAAAGLPSPPLGRHLVFTGSPGTGKTTIARLYGRILTALGVLRTGQLVECARADLVAAVVGGTALKTQEKFDEALGGVLFVDEAYTLSAGSGGSGPDFGREAIDTLVKLMEDHRDDVVVIVAGYTNDMRAFLAANPGLSSRFTRTIEFADYSAPELVTIVEGLCRAHDYRLEFETRAAVHAYFTKLPRDASFGNGRTARKVFEEMVGRQAYRLAEDEEASPVALTRLLPDDLGPLPGSGVGAGAGRVDEEQVERLLSELRGLVGLDDVKQEVASMVDLLASARRRQEAGLPVPSLSRHLIFAGPPGTGKTTVARLYGSVLAAMGVLAQGQVVEVSRADLVGEYIGHTAKRTTESFDRARGGVLFIDEAYTLSSRPGGGQDFGREAIDTLVKLMEDHRDEVVVIAAGYADEMTGFLAANPGLSSRFSHHVHFANYTADELVTIVSQHATKIGYECAAATVVSLREHFATIPRHASFGNGRYARQVLDEAVTRHARRTRSIPTPTIADLCVLLPEDIPAASPSGKPPGQR</sequence>
<keyword evidence="3" id="KW-0067">ATP-binding</keyword>
<protein>
    <submittedName>
        <fullName evidence="5">SpoVK/Ycf46/Vps4 family AAA+-type ATPase</fullName>
    </submittedName>
</protein>
<evidence type="ECO:0000313" key="5">
    <source>
        <dbReference type="EMBL" id="PPK70922.1"/>
    </source>
</evidence>
<gene>
    <name evidence="5" type="ORF">CLV40_101108</name>
</gene>
<evidence type="ECO:0000256" key="2">
    <source>
        <dbReference type="ARBA" id="ARBA00022741"/>
    </source>
</evidence>
<proteinExistence type="inferred from homology"/>
<keyword evidence="6" id="KW-1185">Reference proteome</keyword>
<dbReference type="AlphaFoldDB" id="A0A2S6H095"/>
<dbReference type="SUPFAM" id="SSF51126">
    <property type="entry name" value="Pectin lyase-like"/>
    <property type="match status" value="2"/>
</dbReference>
<evidence type="ECO:0000313" key="6">
    <source>
        <dbReference type="Proteomes" id="UP000239203"/>
    </source>
</evidence>
<evidence type="ECO:0000259" key="4">
    <source>
        <dbReference type="SMART" id="SM00382"/>
    </source>
</evidence>
<dbReference type="Pfam" id="PF00004">
    <property type="entry name" value="AAA"/>
    <property type="match status" value="2"/>
</dbReference>
<dbReference type="GO" id="GO:0005524">
    <property type="term" value="F:ATP binding"/>
    <property type="evidence" value="ECO:0007669"/>
    <property type="project" value="UniProtKB-KW"/>
</dbReference>
<dbReference type="Gene3D" id="3.40.50.300">
    <property type="entry name" value="P-loop containing nucleotide triphosphate hydrolases"/>
    <property type="match status" value="2"/>
</dbReference>
<name>A0A2S6H095_9PSEU</name>
<dbReference type="SMART" id="SM00710">
    <property type="entry name" value="PbH1"/>
    <property type="match status" value="8"/>
</dbReference>
<organism evidence="5 6">
    <name type="scientific">Actinokineospora auranticolor</name>
    <dbReference type="NCBI Taxonomy" id="155976"/>
    <lineage>
        <taxon>Bacteria</taxon>
        <taxon>Bacillati</taxon>
        <taxon>Actinomycetota</taxon>
        <taxon>Actinomycetes</taxon>
        <taxon>Pseudonocardiales</taxon>
        <taxon>Pseudonocardiaceae</taxon>
        <taxon>Actinokineospora</taxon>
    </lineage>
</organism>
<dbReference type="PRINTS" id="PR00819">
    <property type="entry name" value="CBXCFQXSUPER"/>
</dbReference>
<dbReference type="InterPro" id="IPR006626">
    <property type="entry name" value="PbH1"/>
</dbReference>
<dbReference type="GO" id="GO:0016887">
    <property type="term" value="F:ATP hydrolysis activity"/>
    <property type="evidence" value="ECO:0007669"/>
    <property type="project" value="InterPro"/>
</dbReference>
<dbReference type="InterPro" id="IPR027417">
    <property type="entry name" value="P-loop_NTPase"/>
</dbReference>